<comment type="caution">
    <text evidence="3">The sequence shown here is derived from an EMBL/GenBank/DDBJ whole genome shotgun (WGS) entry which is preliminary data.</text>
</comment>
<keyword evidence="2" id="KW-0472">Membrane</keyword>
<sequence length="159" mass="17276">AVNTIHGRHTDQTWTPKGRIWPSLCLEVVTFVALCVVFGQIHARSLHFPAFNTKMRPSAHNRASSVWGRSKAASQTNTNNSIRAGLTLSSPAANKPTAPTTDSSPGFDSQALANANTPQYIFGWERQNGDRTYISRQGGGRHWVLTAEDDASLSNGPCE</sequence>
<keyword evidence="2" id="KW-0812">Transmembrane</keyword>
<dbReference type="AlphaFoldDB" id="A0ABD0LYK4"/>
<evidence type="ECO:0000313" key="4">
    <source>
        <dbReference type="Proteomes" id="UP001519460"/>
    </source>
</evidence>
<feature type="non-terminal residue" evidence="3">
    <location>
        <position position="1"/>
    </location>
</feature>
<feature type="transmembrane region" description="Helical" evidence="2">
    <location>
        <begin position="20"/>
        <end position="39"/>
    </location>
</feature>
<keyword evidence="2" id="KW-1133">Transmembrane helix</keyword>
<dbReference type="Proteomes" id="UP001519460">
    <property type="component" value="Unassembled WGS sequence"/>
</dbReference>
<accession>A0ABD0LYK4</accession>
<gene>
    <name evidence="3" type="ORF">BaRGS_00004383</name>
</gene>
<protein>
    <submittedName>
        <fullName evidence="3">Uncharacterized protein</fullName>
    </submittedName>
</protein>
<organism evidence="3 4">
    <name type="scientific">Batillaria attramentaria</name>
    <dbReference type="NCBI Taxonomy" id="370345"/>
    <lineage>
        <taxon>Eukaryota</taxon>
        <taxon>Metazoa</taxon>
        <taxon>Spiralia</taxon>
        <taxon>Lophotrochozoa</taxon>
        <taxon>Mollusca</taxon>
        <taxon>Gastropoda</taxon>
        <taxon>Caenogastropoda</taxon>
        <taxon>Sorbeoconcha</taxon>
        <taxon>Cerithioidea</taxon>
        <taxon>Batillariidae</taxon>
        <taxon>Batillaria</taxon>
    </lineage>
</organism>
<feature type="region of interest" description="Disordered" evidence="1">
    <location>
        <begin position="62"/>
        <end position="110"/>
    </location>
</feature>
<feature type="compositionally biased region" description="Polar residues" evidence="1">
    <location>
        <begin position="72"/>
        <end position="110"/>
    </location>
</feature>
<dbReference type="EMBL" id="JACVVK020000015">
    <property type="protein sequence ID" value="KAK7504517.1"/>
    <property type="molecule type" value="Genomic_DNA"/>
</dbReference>
<keyword evidence="4" id="KW-1185">Reference proteome</keyword>
<proteinExistence type="predicted"/>
<evidence type="ECO:0000256" key="1">
    <source>
        <dbReference type="SAM" id="MobiDB-lite"/>
    </source>
</evidence>
<evidence type="ECO:0000256" key="2">
    <source>
        <dbReference type="SAM" id="Phobius"/>
    </source>
</evidence>
<name>A0ABD0LYK4_9CAEN</name>
<reference evidence="3 4" key="1">
    <citation type="journal article" date="2023" name="Sci. Data">
        <title>Genome assembly of the Korean intertidal mud-creeper Batillaria attramentaria.</title>
        <authorList>
            <person name="Patra A.K."/>
            <person name="Ho P.T."/>
            <person name="Jun S."/>
            <person name="Lee S.J."/>
            <person name="Kim Y."/>
            <person name="Won Y.J."/>
        </authorList>
    </citation>
    <scope>NUCLEOTIDE SEQUENCE [LARGE SCALE GENOMIC DNA]</scope>
    <source>
        <strain evidence="3">Wonlab-2016</strain>
    </source>
</reference>
<evidence type="ECO:0000313" key="3">
    <source>
        <dbReference type="EMBL" id="KAK7504517.1"/>
    </source>
</evidence>